<name>A0A5J4YRS4_PORPP</name>
<evidence type="ECO:0000256" key="1">
    <source>
        <dbReference type="SAM" id="SignalP"/>
    </source>
</evidence>
<protein>
    <recommendedName>
        <fullName evidence="4">Secreted protein</fullName>
    </recommendedName>
</protein>
<evidence type="ECO:0000313" key="2">
    <source>
        <dbReference type="EMBL" id="KAA8494006.1"/>
    </source>
</evidence>
<feature type="chain" id="PRO_5023853265" description="Secreted protein" evidence="1">
    <location>
        <begin position="25"/>
        <end position="178"/>
    </location>
</feature>
<dbReference type="Proteomes" id="UP000324585">
    <property type="component" value="Unassembled WGS sequence"/>
</dbReference>
<reference evidence="3" key="1">
    <citation type="journal article" date="2019" name="Nat. Commun.">
        <title>Expansion of phycobilisome linker gene families in mesophilic red algae.</title>
        <authorList>
            <person name="Lee J."/>
            <person name="Kim D."/>
            <person name="Bhattacharya D."/>
            <person name="Yoon H.S."/>
        </authorList>
    </citation>
    <scope>NUCLEOTIDE SEQUENCE [LARGE SCALE GENOMIC DNA]</scope>
    <source>
        <strain evidence="3">CCMP 1328</strain>
    </source>
</reference>
<accession>A0A5J4YRS4</accession>
<feature type="signal peptide" evidence="1">
    <location>
        <begin position="1"/>
        <end position="24"/>
    </location>
</feature>
<dbReference type="EMBL" id="VRMN01000005">
    <property type="protein sequence ID" value="KAA8494006.1"/>
    <property type="molecule type" value="Genomic_DNA"/>
</dbReference>
<comment type="caution">
    <text evidence="2">The sequence shown here is derived from an EMBL/GenBank/DDBJ whole genome shotgun (WGS) entry which is preliminary data.</text>
</comment>
<dbReference type="AlphaFoldDB" id="A0A5J4YRS4"/>
<evidence type="ECO:0008006" key="4">
    <source>
        <dbReference type="Google" id="ProtNLM"/>
    </source>
</evidence>
<organism evidence="2 3">
    <name type="scientific">Porphyridium purpureum</name>
    <name type="common">Red alga</name>
    <name type="synonym">Porphyridium cruentum</name>
    <dbReference type="NCBI Taxonomy" id="35688"/>
    <lineage>
        <taxon>Eukaryota</taxon>
        <taxon>Rhodophyta</taxon>
        <taxon>Bangiophyceae</taxon>
        <taxon>Porphyridiales</taxon>
        <taxon>Porphyridiaceae</taxon>
        <taxon>Porphyridium</taxon>
    </lineage>
</organism>
<keyword evidence="3" id="KW-1185">Reference proteome</keyword>
<gene>
    <name evidence="2" type="ORF">FVE85_3981</name>
</gene>
<sequence length="178" mass="20846">MKYFRCTASTLSMFWLILTSFAHSRLVLPFSNCTWSILSFTRKGEEEKKKKPRKTPRHFTVFTGRTVSAPTLQSTCRCCRSPKMRLTRFFERNPEHPRHSLLPMHQGRGSHTSFQLPQFMNYLLHPHSQLFKVQKTPCIKSQLCSLYSCTCLPYSRRLTLSSTVFNFRLLEQAPPRVP</sequence>
<keyword evidence="1" id="KW-0732">Signal</keyword>
<proteinExistence type="predicted"/>
<evidence type="ECO:0000313" key="3">
    <source>
        <dbReference type="Proteomes" id="UP000324585"/>
    </source>
</evidence>